<dbReference type="Pfam" id="PF06182">
    <property type="entry name" value="ABC2_membrane_6"/>
    <property type="match status" value="1"/>
</dbReference>
<dbReference type="EMBL" id="CP130318">
    <property type="protein sequence ID" value="WNQ10628.1"/>
    <property type="molecule type" value="Genomic_DNA"/>
</dbReference>
<proteinExistence type="predicted"/>
<dbReference type="PANTHER" id="PTHR36832:SF1">
    <property type="entry name" value="SLR1174 PROTEIN"/>
    <property type="match status" value="1"/>
</dbReference>
<organism evidence="2 3">
    <name type="scientific">Paenibacillus aurantius</name>
    <dbReference type="NCBI Taxonomy" id="2918900"/>
    <lineage>
        <taxon>Bacteria</taxon>
        <taxon>Bacillati</taxon>
        <taxon>Bacillota</taxon>
        <taxon>Bacilli</taxon>
        <taxon>Bacillales</taxon>
        <taxon>Paenibacillaceae</taxon>
        <taxon>Paenibacillus</taxon>
    </lineage>
</organism>
<keyword evidence="3" id="KW-1185">Reference proteome</keyword>
<keyword evidence="1" id="KW-0812">Transmembrane</keyword>
<name>A0AA96LCG7_9BACL</name>
<accession>A0AA96LCG7</accession>
<keyword evidence="1" id="KW-1133">Transmembrane helix</keyword>
<dbReference type="InterPro" id="IPR010390">
    <property type="entry name" value="ABC-2_transporter-like"/>
</dbReference>
<feature type="transmembrane region" description="Helical" evidence="1">
    <location>
        <begin position="112"/>
        <end position="133"/>
    </location>
</feature>
<sequence length="263" mass="29677">MSIYLEFAKQAFRQRFIYRLNAYMMIVSSFLGLLILISVWKALYAGKTEVNGITYENMLQFLVLNMAIQSLIRSRIGQKIGERVENGAISLDLIRPITLKGYFLADQIGENVFGFLFSTLPAAAAAALLWGFAVPGEPFRFPLFVISLLLGIALMNQINYLFGLLAIWLKTAFFINFITGAVISLFAGSFVPLWFYPEPLYKISLLLPFHLVSFQPIAIYLGKKTLTEAGLIIGGQLVWMLLLLGLEKWMWRRAQTHIDVFGG</sequence>
<evidence type="ECO:0000313" key="3">
    <source>
        <dbReference type="Proteomes" id="UP001305702"/>
    </source>
</evidence>
<keyword evidence="1" id="KW-0472">Membrane</keyword>
<evidence type="ECO:0000256" key="1">
    <source>
        <dbReference type="SAM" id="Phobius"/>
    </source>
</evidence>
<dbReference type="KEGG" id="paun:MJA45_23885"/>
<gene>
    <name evidence="2" type="ORF">MJA45_23885</name>
</gene>
<dbReference type="AlphaFoldDB" id="A0AA96LCG7"/>
<dbReference type="Proteomes" id="UP001305702">
    <property type="component" value="Chromosome"/>
</dbReference>
<protein>
    <submittedName>
        <fullName evidence="2">ABC-2 family transporter protein</fullName>
    </submittedName>
</protein>
<feature type="transmembrane region" description="Helical" evidence="1">
    <location>
        <begin position="229"/>
        <end position="246"/>
    </location>
</feature>
<reference evidence="2 3" key="1">
    <citation type="submission" date="2022-02" db="EMBL/GenBank/DDBJ databases">
        <title>Paenibacillus sp. MBLB1776 Whole Genome Shotgun Sequencing.</title>
        <authorList>
            <person name="Hwang C.Y."/>
            <person name="Cho E.-S."/>
            <person name="Seo M.-J."/>
        </authorList>
    </citation>
    <scope>NUCLEOTIDE SEQUENCE [LARGE SCALE GENOMIC DNA]</scope>
    <source>
        <strain evidence="2 3">MBLB1776</strain>
    </source>
</reference>
<dbReference type="PANTHER" id="PTHR36832">
    <property type="entry name" value="SLR1174 PROTEIN-RELATED"/>
    <property type="match status" value="1"/>
</dbReference>
<evidence type="ECO:0000313" key="2">
    <source>
        <dbReference type="EMBL" id="WNQ10628.1"/>
    </source>
</evidence>
<dbReference type="RefSeq" id="WP_315604402.1">
    <property type="nucleotide sequence ID" value="NZ_CP130318.1"/>
</dbReference>
<feature type="transmembrane region" description="Helical" evidence="1">
    <location>
        <begin position="139"/>
        <end position="162"/>
    </location>
</feature>
<feature type="transmembrane region" description="Helical" evidence="1">
    <location>
        <begin position="20"/>
        <end position="40"/>
    </location>
</feature>
<feature type="transmembrane region" description="Helical" evidence="1">
    <location>
        <begin position="174"/>
        <end position="195"/>
    </location>
</feature>